<dbReference type="Proteomes" id="UP001141253">
    <property type="component" value="Chromosome 13"/>
</dbReference>
<dbReference type="PANTHER" id="PTHR14270:SF0">
    <property type="entry name" value="NONSENSE-MEDIATED MRNA DECAY FACTOR SMG9"/>
    <property type="match status" value="1"/>
</dbReference>
<keyword evidence="2" id="KW-1185">Reference proteome</keyword>
<protein>
    <submittedName>
        <fullName evidence="1">Uncharacterized protein</fullName>
    </submittedName>
</protein>
<accession>A0ABQ9AUE1</accession>
<dbReference type="PANTHER" id="PTHR14270">
    <property type="entry name" value="NONSENSE-MEDIATED MRNA DECAY FACTOR SMG9"/>
    <property type="match status" value="1"/>
</dbReference>
<sequence length="276" mass="30788">MEWWEERIHTYGRVLHCMPVFSPSVLAEMMRPDGSSTISVLSGENLLLELAHELTAIQLGVLLASICHVLPVVSDGVYDDGIELMLTVDLLKHGIPDPSSLNSAYLQSSNVGPEKENKDKVSEAEEYMATPLFVHTKLQDENFTPCNFVELRKALAQYFSSSSFIKEKGGSLETEQIYSSVLSKSQNNDPDSKSINLFVIPLKDKADSPKAQYKSYISALCKLRNQVLSMNGLSFARTVSEREWLKNSAKIWELVKSSAIIAEYGQALQSSGMFRR</sequence>
<comment type="caution">
    <text evidence="1">The sequence shown here is derived from an EMBL/GenBank/DDBJ whole genome shotgun (WGS) entry which is preliminary data.</text>
</comment>
<evidence type="ECO:0000313" key="2">
    <source>
        <dbReference type="Proteomes" id="UP001141253"/>
    </source>
</evidence>
<gene>
    <name evidence="1" type="ORF">OIU77_004424</name>
</gene>
<organism evidence="1 2">
    <name type="scientific">Salix suchowensis</name>
    <dbReference type="NCBI Taxonomy" id="1278906"/>
    <lineage>
        <taxon>Eukaryota</taxon>
        <taxon>Viridiplantae</taxon>
        <taxon>Streptophyta</taxon>
        <taxon>Embryophyta</taxon>
        <taxon>Tracheophyta</taxon>
        <taxon>Spermatophyta</taxon>
        <taxon>Magnoliopsida</taxon>
        <taxon>eudicotyledons</taxon>
        <taxon>Gunneridae</taxon>
        <taxon>Pentapetalae</taxon>
        <taxon>rosids</taxon>
        <taxon>fabids</taxon>
        <taxon>Malpighiales</taxon>
        <taxon>Salicaceae</taxon>
        <taxon>Saliceae</taxon>
        <taxon>Salix</taxon>
    </lineage>
</organism>
<name>A0ABQ9AUE1_9ROSI</name>
<dbReference type="InterPro" id="IPR039177">
    <property type="entry name" value="SMG9"/>
</dbReference>
<dbReference type="EMBL" id="JAPFFI010000015">
    <property type="protein sequence ID" value="KAJ6360406.1"/>
    <property type="molecule type" value="Genomic_DNA"/>
</dbReference>
<evidence type="ECO:0000313" key="1">
    <source>
        <dbReference type="EMBL" id="KAJ6360406.1"/>
    </source>
</evidence>
<proteinExistence type="predicted"/>
<reference evidence="1" key="2">
    <citation type="journal article" date="2023" name="Int. J. Mol. Sci.">
        <title>De Novo Assembly and Annotation of 11 Diverse Shrub Willow (Salix) Genomes Reveals Novel Gene Organization in Sex-Linked Regions.</title>
        <authorList>
            <person name="Hyden B."/>
            <person name="Feng K."/>
            <person name="Yates T.B."/>
            <person name="Jawdy S."/>
            <person name="Cereghino C."/>
            <person name="Smart L.B."/>
            <person name="Muchero W."/>
        </authorList>
    </citation>
    <scope>NUCLEOTIDE SEQUENCE</scope>
    <source>
        <tissue evidence="1">Shoot tip</tissue>
    </source>
</reference>
<reference evidence="1" key="1">
    <citation type="submission" date="2022-10" db="EMBL/GenBank/DDBJ databases">
        <authorList>
            <person name="Hyden B.L."/>
            <person name="Feng K."/>
            <person name="Yates T."/>
            <person name="Jawdy S."/>
            <person name="Smart L.B."/>
            <person name="Muchero W."/>
        </authorList>
    </citation>
    <scope>NUCLEOTIDE SEQUENCE</scope>
    <source>
        <tissue evidence="1">Shoot tip</tissue>
    </source>
</reference>